<evidence type="ECO:0000313" key="2">
    <source>
        <dbReference type="Proteomes" id="UP000054977"/>
    </source>
</evidence>
<reference evidence="1" key="1">
    <citation type="submission" date="2016-01" db="EMBL/GenBank/DDBJ databases">
        <authorList>
            <person name="Peeters C."/>
        </authorList>
    </citation>
    <scope>NUCLEOTIDE SEQUENCE [LARGE SCALE GENOMIC DNA]</scope>
    <source>
        <strain evidence="1">LMG 22934</strain>
    </source>
</reference>
<organism evidence="1 2">
    <name type="scientific">Caballeronia humi</name>
    <dbReference type="NCBI Taxonomy" id="326474"/>
    <lineage>
        <taxon>Bacteria</taxon>
        <taxon>Pseudomonadati</taxon>
        <taxon>Pseudomonadota</taxon>
        <taxon>Betaproteobacteria</taxon>
        <taxon>Burkholderiales</taxon>
        <taxon>Burkholderiaceae</taxon>
        <taxon>Caballeronia</taxon>
    </lineage>
</organism>
<keyword evidence="2" id="KW-1185">Reference proteome</keyword>
<dbReference type="RefSeq" id="WP_087671063.1">
    <property type="nucleotide sequence ID" value="NZ_FCNW02000098.1"/>
</dbReference>
<accession>A0A158JGH6</accession>
<dbReference type="AlphaFoldDB" id="A0A158JGH6"/>
<protein>
    <submittedName>
        <fullName evidence="1">Uncharacterized protein</fullName>
    </submittedName>
</protein>
<comment type="caution">
    <text evidence="1">The sequence shown here is derived from an EMBL/GenBank/DDBJ whole genome shotgun (WGS) entry which is preliminary data.</text>
</comment>
<evidence type="ECO:0000313" key="1">
    <source>
        <dbReference type="EMBL" id="SAL67956.1"/>
    </source>
</evidence>
<dbReference type="OrthoDB" id="9133346at2"/>
<dbReference type="STRING" id="326474.AWB65_06624"/>
<dbReference type="EMBL" id="FCNW02000098">
    <property type="protein sequence ID" value="SAL67956.1"/>
    <property type="molecule type" value="Genomic_DNA"/>
</dbReference>
<proteinExistence type="predicted"/>
<dbReference type="Proteomes" id="UP000054977">
    <property type="component" value="Unassembled WGS sequence"/>
</dbReference>
<sequence length="132" mass="14365">MKAIVLAIVSVFLETGCLTTPAEPVVSIPAPVCHNAKQCDVMWTAAQEWLPRVGRMQVTQVLPDSIVTSPRLEGERTTMHGVVLKRLLTDGSYELSARFECGEPQFPCAKLEQSGVNLFNTMVSAAGEGFEQ</sequence>
<gene>
    <name evidence="1" type="ORF">AWB65_06624</name>
</gene>
<name>A0A158JGH6_9BURK</name>